<comment type="caution">
    <text evidence="2">The sequence shown here is derived from an EMBL/GenBank/DDBJ whole genome shotgun (WGS) entry which is preliminary data.</text>
</comment>
<dbReference type="AlphaFoldDB" id="X6P013"/>
<sequence length="469" mass="54206">MCFFSFLEKKKVCYFLVIWKFLVFQLKKAIEDLFDFQLYVNVSERQRMIDYIVGNDCNHKRRRYKQNFYCLFDTNNSKYLSRIFTLKDVANDEVALDRKKMIYSLLLRLCLTVSALDIYHFDISMQICSLNKICDLLTPIWSISHQSVPITLYTDLPTTGILDVFNFYTIEPSNSPTPIHIHTTSNTPTLKPALATLSLSKKPAQEPILAILELTLNPMRSQTKLTRSSSKFSIKYVATDSHSQFDDVIICIAAVVQFDVLYLCAQGLILHAMANSIGSNTRSLCCSHHSKQICRESKQNPGYCGLSNVGCKYCNVFVVFNTRFYNSSNTHSRDTIYLIKHLLYAYCVPFAFLVFIVKRKLQHMVVAVARWVLVYGKEDRTREKQTKTTKQRQICTKHINKLKLSNNGEQRVNIFTKLVDNVCLFFFFPRNNPSHVQQLTVSLLLNKKFHLADKLATTEGKLYFHSIVN</sequence>
<dbReference type="EMBL" id="ASPP01004828">
    <property type="protein sequence ID" value="ETO31591.1"/>
    <property type="molecule type" value="Genomic_DNA"/>
</dbReference>
<organism evidence="2 3">
    <name type="scientific">Reticulomyxa filosa</name>
    <dbReference type="NCBI Taxonomy" id="46433"/>
    <lineage>
        <taxon>Eukaryota</taxon>
        <taxon>Sar</taxon>
        <taxon>Rhizaria</taxon>
        <taxon>Retaria</taxon>
        <taxon>Foraminifera</taxon>
        <taxon>Monothalamids</taxon>
        <taxon>Reticulomyxidae</taxon>
        <taxon>Reticulomyxa</taxon>
    </lineage>
</organism>
<proteinExistence type="predicted"/>
<name>X6P013_RETFI</name>
<keyword evidence="1" id="KW-0472">Membrane</keyword>
<gene>
    <name evidence="2" type="ORF">RFI_05531</name>
</gene>
<keyword evidence="1" id="KW-1133">Transmembrane helix</keyword>
<dbReference type="Proteomes" id="UP000023152">
    <property type="component" value="Unassembled WGS sequence"/>
</dbReference>
<keyword evidence="3" id="KW-1185">Reference proteome</keyword>
<evidence type="ECO:0000256" key="1">
    <source>
        <dbReference type="SAM" id="Phobius"/>
    </source>
</evidence>
<evidence type="ECO:0000313" key="2">
    <source>
        <dbReference type="EMBL" id="ETO31591.1"/>
    </source>
</evidence>
<protein>
    <submittedName>
        <fullName evidence="2">Uncharacterized protein</fullName>
    </submittedName>
</protein>
<feature type="transmembrane region" description="Helical" evidence="1">
    <location>
        <begin position="337"/>
        <end position="357"/>
    </location>
</feature>
<accession>X6P013</accession>
<keyword evidence="1" id="KW-0812">Transmembrane</keyword>
<evidence type="ECO:0000313" key="3">
    <source>
        <dbReference type="Proteomes" id="UP000023152"/>
    </source>
</evidence>
<reference evidence="2 3" key="1">
    <citation type="journal article" date="2013" name="Curr. Biol.">
        <title>The Genome of the Foraminiferan Reticulomyxa filosa.</title>
        <authorList>
            <person name="Glockner G."/>
            <person name="Hulsmann N."/>
            <person name="Schleicher M."/>
            <person name="Noegel A.A."/>
            <person name="Eichinger L."/>
            <person name="Gallinger C."/>
            <person name="Pawlowski J."/>
            <person name="Sierra R."/>
            <person name="Euteneuer U."/>
            <person name="Pillet L."/>
            <person name="Moustafa A."/>
            <person name="Platzer M."/>
            <person name="Groth M."/>
            <person name="Szafranski K."/>
            <person name="Schliwa M."/>
        </authorList>
    </citation>
    <scope>NUCLEOTIDE SEQUENCE [LARGE SCALE GENOMIC DNA]</scope>
</reference>